<dbReference type="PANTHER" id="PTHR18763">
    <property type="entry name" value="WD-REPEAT PROTEIN 18"/>
    <property type="match status" value="1"/>
</dbReference>
<dbReference type="InterPro" id="IPR015943">
    <property type="entry name" value="WD40/YVTN_repeat-like_dom_sf"/>
</dbReference>
<feature type="transmembrane region" description="Helical" evidence="5">
    <location>
        <begin position="232"/>
        <end position="255"/>
    </location>
</feature>
<reference evidence="6 7" key="1">
    <citation type="submission" date="2018-10" db="EMBL/GenBank/DDBJ databases">
        <title>A high-quality apple genome assembly.</title>
        <authorList>
            <person name="Hu J."/>
        </authorList>
    </citation>
    <scope>NUCLEOTIDE SEQUENCE [LARGE SCALE GENOMIC DNA]</scope>
    <source>
        <strain evidence="7">cv. HFTH1</strain>
        <tissue evidence="6">Young leaf</tissue>
    </source>
</reference>
<dbReference type="InterPro" id="IPR045227">
    <property type="entry name" value="WDR18/Ipi3/RID3"/>
</dbReference>
<feature type="region of interest" description="Disordered" evidence="4">
    <location>
        <begin position="39"/>
        <end position="61"/>
    </location>
</feature>
<keyword evidence="1 3" id="KW-0853">WD repeat</keyword>
<keyword evidence="5" id="KW-0472">Membrane</keyword>
<sequence length="455" mass="50487">MVKKRKGDREHMVYPATRWRGDHDGEVLGIRYSVRDSKTLNKNPREKPHRLLGPPHRRRANPLQNLRLSASRPHVRWQTVHRFLLAPRAFCHLWLCPVPVLVQGVFAILLNFGSFDVQPQVDVQGFPEEPINPLAANSEGSYIVGRGSMGGDCLRNGMLTSHYRGVSYLVFSDDGTLLISGSEDGGIGIWSWVTTSYLIFLYLYIVFNYALKTYLYLLNLTGYLMIIKVNRKATCACIALRSTLCLTVVVVGYGGCKAIIVSASQDHTSCIPCKSLNMYYMSFACYVWSVGSGRLLRNIVFPTIIDAIALDPGENVFFAGGRDGKIYVAALNAGSPLNSKYGFHIIDCFSNHRSSIFLRNILKTSNKSGALCIILYTHTHTHTINVPMSRRSSFCPKAKEKMIPMKSVMQQPTTGSRNACSFVSLSISLPLLRSLAALATVRQVALFVHPGTASS</sequence>
<keyword evidence="7" id="KW-1185">Reference proteome</keyword>
<name>A0A498JA18_MALDO</name>
<dbReference type="PROSITE" id="PS50294">
    <property type="entry name" value="WD_REPEATS_REGION"/>
    <property type="match status" value="1"/>
</dbReference>
<organism evidence="6 7">
    <name type="scientific">Malus domestica</name>
    <name type="common">Apple</name>
    <name type="synonym">Pyrus malus</name>
    <dbReference type="NCBI Taxonomy" id="3750"/>
    <lineage>
        <taxon>Eukaryota</taxon>
        <taxon>Viridiplantae</taxon>
        <taxon>Streptophyta</taxon>
        <taxon>Embryophyta</taxon>
        <taxon>Tracheophyta</taxon>
        <taxon>Spermatophyta</taxon>
        <taxon>Magnoliopsida</taxon>
        <taxon>eudicotyledons</taxon>
        <taxon>Gunneridae</taxon>
        <taxon>Pentapetalae</taxon>
        <taxon>rosids</taxon>
        <taxon>fabids</taxon>
        <taxon>Rosales</taxon>
        <taxon>Rosaceae</taxon>
        <taxon>Amygdaloideae</taxon>
        <taxon>Maleae</taxon>
        <taxon>Malus</taxon>
    </lineage>
</organism>
<dbReference type="Proteomes" id="UP000290289">
    <property type="component" value="Chromosome 8"/>
</dbReference>
<keyword evidence="5" id="KW-1133">Transmembrane helix</keyword>
<dbReference type="PROSITE" id="PS50082">
    <property type="entry name" value="WD_REPEATS_2"/>
    <property type="match status" value="1"/>
</dbReference>
<dbReference type="AlphaFoldDB" id="A0A498JA18"/>
<feature type="repeat" description="WD" evidence="3">
    <location>
        <begin position="159"/>
        <end position="191"/>
    </location>
</feature>
<dbReference type="GO" id="GO:0005656">
    <property type="term" value="C:nuclear pre-replicative complex"/>
    <property type="evidence" value="ECO:0007669"/>
    <property type="project" value="TreeGrafter"/>
</dbReference>
<dbReference type="SMART" id="SM00320">
    <property type="entry name" value="WD40"/>
    <property type="match status" value="2"/>
</dbReference>
<evidence type="ECO:0000313" key="7">
    <source>
        <dbReference type="Proteomes" id="UP000290289"/>
    </source>
</evidence>
<gene>
    <name evidence="6" type="ORF">DVH24_020698</name>
</gene>
<accession>A0A498JA18</accession>
<comment type="caution">
    <text evidence="6">The sequence shown here is derived from an EMBL/GenBank/DDBJ whole genome shotgun (WGS) entry which is preliminary data.</text>
</comment>
<protein>
    <submittedName>
        <fullName evidence="6">Uncharacterized protein</fullName>
    </submittedName>
</protein>
<dbReference type="SUPFAM" id="SSF63829">
    <property type="entry name" value="Calcium-dependent phosphotriesterase"/>
    <property type="match status" value="1"/>
</dbReference>
<evidence type="ECO:0000313" key="6">
    <source>
        <dbReference type="EMBL" id="RXH91675.1"/>
    </source>
</evidence>
<feature type="transmembrane region" description="Helical" evidence="5">
    <location>
        <begin position="189"/>
        <end position="211"/>
    </location>
</feature>
<dbReference type="GO" id="GO:0006364">
    <property type="term" value="P:rRNA processing"/>
    <property type="evidence" value="ECO:0007669"/>
    <property type="project" value="TreeGrafter"/>
</dbReference>
<feature type="transmembrane region" description="Helical" evidence="5">
    <location>
        <begin position="91"/>
        <end position="112"/>
    </location>
</feature>
<evidence type="ECO:0000256" key="5">
    <source>
        <dbReference type="SAM" id="Phobius"/>
    </source>
</evidence>
<dbReference type="GO" id="GO:0006261">
    <property type="term" value="P:DNA-templated DNA replication"/>
    <property type="evidence" value="ECO:0007669"/>
    <property type="project" value="TreeGrafter"/>
</dbReference>
<evidence type="ECO:0000256" key="2">
    <source>
        <dbReference type="ARBA" id="ARBA00022737"/>
    </source>
</evidence>
<evidence type="ECO:0000256" key="4">
    <source>
        <dbReference type="SAM" id="MobiDB-lite"/>
    </source>
</evidence>
<keyword evidence="2" id="KW-0677">Repeat</keyword>
<feature type="compositionally biased region" description="Basic residues" evidence="4">
    <location>
        <begin position="47"/>
        <end position="60"/>
    </location>
</feature>
<dbReference type="InterPro" id="IPR001680">
    <property type="entry name" value="WD40_rpt"/>
</dbReference>
<dbReference type="STRING" id="3750.A0A498JA18"/>
<dbReference type="EMBL" id="RDQH01000334">
    <property type="protein sequence ID" value="RXH91675.1"/>
    <property type="molecule type" value="Genomic_DNA"/>
</dbReference>
<dbReference type="Gene3D" id="2.130.10.10">
    <property type="entry name" value="YVTN repeat-like/Quinoprotein amine dehydrogenase"/>
    <property type="match status" value="1"/>
</dbReference>
<dbReference type="Pfam" id="PF00400">
    <property type="entry name" value="WD40"/>
    <property type="match status" value="1"/>
</dbReference>
<evidence type="ECO:0000256" key="1">
    <source>
        <dbReference type="ARBA" id="ARBA00022574"/>
    </source>
</evidence>
<keyword evidence="5" id="KW-0812">Transmembrane</keyword>
<evidence type="ECO:0000256" key="3">
    <source>
        <dbReference type="PROSITE-ProRule" id="PRU00221"/>
    </source>
</evidence>
<dbReference type="PANTHER" id="PTHR18763:SF0">
    <property type="entry name" value="WD REPEAT-CONTAINING PROTEIN 18"/>
    <property type="match status" value="1"/>
</dbReference>
<dbReference type="GO" id="GO:0120330">
    <property type="term" value="C:rixosome complex"/>
    <property type="evidence" value="ECO:0007669"/>
    <property type="project" value="TreeGrafter"/>
</dbReference>
<proteinExistence type="predicted"/>